<reference evidence="1" key="1">
    <citation type="journal article" date="2021" name="Proc. Natl. Acad. Sci. U.S.A.">
        <title>A Catalog of Tens of Thousands of Viruses from Human Metagenomes Reveals Hidden Associations with Chronic Diseases.</title>
        <authorList>
            <person name="Tisza M.J."/>
            <person name="Buck C.B."/>
        </authorList>
    </citation>
    <scope>NUCLEOTIDE SEQUENCE</scope>
    <source>
        <strain evidence="1">CtQtc11</strain>
    </source>
</reference>
<sequence length="112" mass="13017">MEKINVDTIHRTKEYKELKQGLIDQLKFDGKENNQNLDLISDYMDMYVTKKLLKEDIFERGVTVEVYTAKGDVNYKKNDSITELTKVNMQMLRILQHLNISIGANGDADDEM</sequence>
<dbReference type="EMBL" id="BK015325">
    <property type="protein sequence ID" value="DAE01426.1"/>
    <property type="molecule type" value="Genomic_DNA"/>
</dbReference>
<evidence type="ECO:0000313" key="1">
    <source>
        <dbReference type="EMBL" id="DAE01426.1"/>
    </source>
</evidence>
<protein>
    <submittedName>
        <fullName evidence="1">Terminase small subunit</fullName>
    </submittedName>
</protein>
<organism evidence="1">
    <name type="scientific">Siphoviridae sp. ctQtc11</name>
    <dbReference type="NCBI Taxonomy" id="2825497"/>
    <lineage>
        <taxon>Viruses</taxon>
        <taxon>Duplodnaviria</taxon>
        <taxon>Heunggongvirae</taxon>
        <taxon>Uroviricota</taxon>
        <taxon>Caudoviricetes</taxon>
    </lineage>
</organism>
<accession>A0A8S5P361</accession>
<dbReference type="Pfam" id="PF05119">
    <property type="entry name" value="Terminase_4"/>
    <property type="match status" value="1"/>
</dbReference>
<name>A0A8S5P361_9CAUD</name>
<proteinExistence type="predicted"/>
<dbReference type="InterPro" id="IPR006448">
    <property type="entry name" value="Phage_term_ssu_P27"/>
</dbReference>